<evidence type="ECO:0000256" key="1">
    <source>
        <dbReference type="ARBA" id="ARBA00004141"/>
    </source>
</evidence>
<dbReference type="GO" id="GO:0015031">
    <property type="term" value="P:protein transport"/>
    <property type="evidence" value="ECO:0007669"/>
    <property type="project" value="UniProtKB-KW"/>
</dbReference>
<feature type="transmembrane region" description="Helical" evidence="11">
    <location>
        <begin position="339"/>
        <end position="360"/>
    </location>
</feature>
<keyword evidence="8 11" id="KW-0472">Membrane</keyword>
<evidence type="ECO:0000256" key="7">
    <source>
        <dbReference type="ARBA" id="ARBA00022989"/>
    </source>
</evidence>
<feature type="compositionally biased region" description="Low complexity" evidence="10">
    <location>
        <begin position="1"/>
        <end position="13"/>
    </location>
</feature>
<keyword evidence="14" id="KW-1185">Reference proteome</keyword>
<dbReference type="InterPro" id="IPR018456">
    <property type="entry name" value="PTR2_symporter_CS"/>
</dbReference>
<dbReference type="FunCoup" id="R7T5A1">
    <property type="interactions" value="73"/>
</dbReference>
<dbReference type="CDD" id="cd17347">
    <property type="entry name" value="MFS_SLC15A1_2_like"/>
    <property type="match status" value="1"/>
</dbReference>
<dbReference type="GO" id="GO:0022857">
    <property type="term" value="F:transmembrane transporter activity"/>
    <property type="evidence" value="ECO:0007669"/>
    <property type="project" value="InterPro"/>
</dbReference>
<dbReference type="Pfam" id="PF00854">
    <property type="entry name" value="PTR2"/>
    <property type="match status" value="2"/>
</dbReference>
<keyword evidence="3 9" id="KW-0813">Transport</keyword>
<evidence type="ECO:0000256" key="10">
    <source>
        <dbReference type="SAM" id="MobiDB-lite"/>
    </source>
</evidence>
<dbReference type="PANTHER" id="PTHR11654">
    <property type="entry name" value="OLIGOPEPTIDE TRANSPORTER-RELATED"/>
    <property type="match status" value="1"/>
</dbReference>
<feature type="transmembrane region" description="Helical" evidence="11">
    <location>
        <begin position="605"/>
        <end position="627"/>
    </location>
</feature>
<dbReference type="GO" id="GO:0016020">
    <property type="term" value="C:membrane"/>
    <property type="evidence" value="ECO:0007669"/>
    <property type="project" value="UniProtKB-SubCell"/>
</dbReference>
<evidence type="ECO:0000256" key="4">
    <source>
        <dbReference type="ARBA" id="ARBA00022692"/>
    </source>
</evidence>
<evidence type="ECO:0000256" key="3">
    <source>
        <dbReference type="ARBA" id="ARBA00022448"/>
    </source>
</evidence>
<dbReference type="Gene3D" id="1.20.1250.20">
    <property type="entry name" value="MFS general substrate transporter like domains"/>
    <property type="match status" value="2"/>
</dbReference>
<gene>
    <name evidence="12" type="ORF">CAPTEDRAFT_159070</name>
</gene>
<evidence type="ECO:0008006" key="15">
    <source>
        <dbReference type="Google" id="ProtNLM"/>
    </source>
</evidence>
<dbReference type="InterPro" id="IPR000109">
    <property type="entry name" value="POT_fam"/>
</dbReference>
<dbReference type="OMA" id="FMTFDAD"/>
<dbReference type="PROSITE" id="PS01022">
    <property type="entry name" value="PTR2_1"/>
    <property type="match status" value="1"/>
</dbReference>
<evidence type="ECO:0000313" key="13">
    <source>
        <dbReference type="EnsemblMetazoa" id="CapteP159070"/>
    </source>
</evidence>
<dbReference type="GO" id="GO:0006857">
    <property type="term" value="P:oligopeptide transport"/>
    <property type="evidence" value="ECO:0007669"/>
    <property type="project" value="InterPro"/>
</dbReference>
<dbReference type="EMBL" id="KB311899">
    <property type="protein sequence ID" value="ELT88263.1"/>
    <property type="molecule type" value="Genomic_DNA"/>
</dbReference>
<feature type="transmembrane region" description="Helical" evidence="11">
    <location>
        <begin position="573"/>
        <end position="593"/>
    </location>
</feature>
<feature type="transmembrane region" description="Helical" evidence="11">
    <location>
        <begin position="84"/>
        <end position="107"/>
    </location>
</feature>
<dbReference type="Proteomes" id="UP000014760">
    <property type="component" value="Unassembled WGS sequence"/>
</dbReference>
<sequence>MSSGSLDSMSSTSGKEDSQLISGTNGNGASPELGAAPSQSKYPKGVFFIVSNEFCERFSYYGMRAILVLYLIDWLDFDRDSATAIYHFFIVLCYFSPTLGAILADGFIGKYKTILYVSIMYAVGNVLMALTAFPPPFWLGPMISLVLIGLGTGGIKPCVAAFGGDQFSSDQGKQLEQFFSIFYFAINLGSLFSMILTPLIRSNVFCFNSSCFPLAFGLPAMLMIVALGLFAGGRQLYKMYPPTGNVIGQMCSAMSHAAVKKFKDKSDDKRDHWLDYADDKFETKFLDEVKSVMKVMVLFIPLPVFWALFDQQGSRWILQAREMDCNIFGWQMPPDLMQAFNPILIIGLIPFFEGVVYPLLDKCKIPNRPLQRMVFGMLLAAVSFYMAAALQVATDREFDTQPAFHHSDVRIINSSPCDVELSTPWVNGSLSYDDGTDKFRVDSGSHMIGIDASGTCSGMTFPSTPTEVTLRGSKSHIILLTESKGALDVMNAICLGFYTPIVILILRPPRYVLSLKYKGVVKTYEEQTIIAKNGGIFTMVLQPNPTKNDSLLFSMYVSIPSNQISILWQLPQYLVITCGEILFSISGLSFAYSQAPASMKSVLQASWLLTVAVGNVLDILIAGTHFIQNQATEFFVFATLMAVMTVIFGVMAYYYKYVTFEREYELAEGEDQADLVGNMEQHPEAPNKETPEA</sequence>
<evidence type="ECO:0000256" key="8">
    <source>
        <dbReference type="ARBA" id="ARBA00023136"/>
    </source>
</evidence>
<dbReference type="OrthoDB" id="205993at2759"/>
<feature type="transmembrane region" description="Helical" evidence="11">
    <location>
        <begin position="114"/>
        <end position="133"/>
    </location>
</feature>
<comment type="subcellular location">
    <subcellularLocation>
        <location evidence="1 9">Membrane</location>
        <topology evidence="1 9">Multi-pass membrane protein</topology>
    </subcellularLocation>
</comment>
<dbReference type="PROSITE" id="PS01023">
    <property type="entry name" value="PTR2_2"/>
    <property type="match status" value="1"/>
</dbReference>
<feature type="transmembrane region" description="Helical" evidence="11">
    <location>
        <begin position="489"/>
        <end position="506"/>
    </location>
</feature>
<reference evidence="14" key="1">
    <citation type="submission" date="2012-12" db="EMBL/GenBank/DDBJ databases">
        <authorList>
            <person name="Hellsten U."/>
            <person name="Grimwood J."/>
            <person name="Chapman J.A."/>
            <person name="Shapiro H."/>
            <person name="Aerts A."/>
            <person name="Otillar R.P."/>
            <person name="Terry A.Y."/>
            <person name="Boore J.L."/>
            <person name="Simakov O."/>
            <person name="Marletaz F."/>
            <person name="Cho S.-J."/>
            <person name="Edsinger-Gonzales E."/>
            <person name="Havlak P."/>
            <person name="Kuo D.-H."/>
            <person name="Larsson T."/>
            <person name="Lv J."/>
            <person name="Arendt D."/>
            <person name="Savage R."/>
            <person name="Osoegawa K."/>
            <person name="de Jong P."/>
            <person name="Lindberg D.R."/>
            <person name="Seaver E.C."/>
            <person name="Weisblat D.A."/>
            <person name="Putnam N.H."/>
            <person name="Grigoriev I.V."/>
            <person name="Rokhsar D.S."/>
        </authorList>
    </citation>
    <scope>NUCLEOTIDE SEQUENCE</scope>
    <source>
        <strain evidence="14">I ESC-2004</strain>
    </source>
</reference>
<reference evidence="13" key="3">
    <citation type="submission" date="2015-06" db="UniProtKB">
        <authorList>
            <consortium name="EnsemblMetazoa"/>
        </authorList>
    </citation>
    <scope>IDENTIFICATION</scope>
</reference>
<accession>R7T5A1</accession>
<feature type="transmembrane region" description="Helical" evidence="11">
    <location>
        <begin position="291"/>
        <end position="309"/>
    </location>
</feature>
<feature type="transmembrane region" description="Helical" evidence="11">
    <location>
        <begin position="139"/>
        <end position="159"/>
    </location>
</feature>
<feature type="transmembrane region" description="Helical" evidence="11">
    <location>
        <begin position="372"/>
        <end position="393"/>
    </location>
</feature>
<dbReference type="AlphaFoldDB" id="R7T5A1"/>
<feature type="transmembrane region" description="Helical" evidence="11">
    <location>
        <begin position="634"/>
        <end position="655"/>
    </location>
</feature>
<name>R7T5A1_CAPTE</name>
<evidence type="ECO:0000256" key="2">
    <source>
        <dbReference type="ARBA" id="ARBA00005982"/>
    </source>
</evidence>
<dbReference type="SUPFAM" id="SSF103473">
    <property type="entry name" value="MFS general substrate transporter"/>
    <property type="match status" value="1"/>
</dbReference>
<evidence type="ECO:0000256" key="5">
    <source>
        <dbReference type="ARBA" id="ARBA00022856"/>
    </source>
</evidence>
<dbReference type="HOGENOM" id="CLU_004790_3_0_1"/>
<evidence type="ECO:0000256" key="6">
    <source>
        <dbReference type="ARBA" id="ARBA00022927"/>
    </source>
</evidence>
<keyword evidence="6" id="KW-0653">Protein transport</keyword>
<dbReference type="EMBL" id="AMQN01015435">
    <property type="status" value="NOT_ANNOTATED_CDS"/>
    <property type="molecule type" value="Genomic_DNA"/>
</dbReference>
<evidence type="ECO:0000313" key="14">
    <source>
        <dbReference type="Proteomes" id="UP000014760"/>
    </source>
</evidence>
<keyword evidence="7 11" id="KW-1133">Transmembrane helix</keyword>
<comment type="similarity">
    <text evidence="2 9">Belongs to the major facilitator superfamily. Proton-dependent oligopeptide transporter (POT/PTR) (TC 2.A.17) family.</text>
</comment>
<organism evidence="12">
    <name type="scientific">Capitella teleta</name>
    <name type="common">Polychaete worm</name>
    <dbReference type="NCBI Taxonomy" id="283909"/>
    <lineage>
        <taxon>Eukaryota</taxon>
        <taxon>Metazoa</taxon>
        <taxon>Spiralia</taxon>
        <taxon>Lophotrochozoa</taxon>
        <taxon>Annelida</taxon>
        <taxon>Polychaeta</taxon>
        <taxon>Sedentaria</taxon>
        <taxon>Scolecida</taxon>
        <taxon>Capitellidae</taxon>
        <taxon>Capitella</taxon>
    </lineage>
</organism>
<dbReference type="FunFam" id="1.20.1250.20:FF:000049">
    <property type="entry name" value="Solute carrier family 15 member 2"/>
    <property type="match status" value="1"/>
</dbReference>
<evidence type="ECO:0000313" key="12">
    <source>
        <dbReference type="EMBL" id="ELT88263.1"/>
    </source>
</evidence>
<evidence type="ECO:0000256" key="11">
    <source>
        <dbReference type="SAM" id="Phobius"/>
    </source>
</evidence>
<dbReference type="EnsemblMetazoa" id="CapteT159070">
    <property type="protein sequence ID" value="CapteP159070"/>
    <property type="gene ID" value="CapteG159070"/>
</dbReference>
<feature type="transmembrane region" description="Helical" evidence="11">
    <location>
        <begin position="212"/>
        <end position="231"/>
    </location>
</feature>
<dbReference type="STRING" id="283909.R7T5A1"/>
<protein>
    <recommendedName>
        <fullName evidence="15">Major facilitator superfamily (MFS) profile domain-containing protein</fullName>
    </recommendedName>
</protein>
<proteinExistence type="inferred from homology"/>
<dbReference type="InterPro" id="IPR036259">
    <property type="entry name" value="MFS_trans_sf"/>
</dbReference>
<reference evidence="12 14" key="2">
    <citation type="journal article" date="2013" name="Nature">
        <title>Insights into bilaterian evolution from three spiralian genomes.</title>
        <authorList>
            <person name="Simakov O."/>
            <person name="Marletaz F."/>
            <person name="Cho S.J."/>
            <person name="Edsinger-Gonzales E."/>
            <person name="Havlak P."/>
            <person name="Hellsten U."/>
            <person name="Kuo D.H."/>
            <person name="Larsson T."/>
            <person name="Lv J."/>
            <person name="Arendt D."/>
            <person name="Savage R."/>
            <person name="Osoegawa K."/>
            <person name="de Jong P."/>
            <person name="Grimwood J."/>
            <person name="Chapman J.A."/>
            <person name="Shapiro H."/>
            <person name="Aerts A."/>
            <person name="Otillar R.P."/>
            <person name="Terry A.Y."/>
            <person name="Boore J.L."/>
            <person name="Grigoriev I.V."/>
            <person name="Lindberg D.R."/>
            <person name="Seaver E.C."/>
            <person name="Weisblat D.A."/>
            <person name="Putnam N.H."/>
            <person name="Rokhsar D.S."/>
        </authorList>
    </citation>
    <scope>NUCLEOTIDE SEQUENCE</scope>
    <source>
        <strain evidence="12 14">I ESC-2004</strain>
    </source>
</reference>
<keyword evidence="4 9" id="KW-0812">Transmembrane</keyword>
<keyword evidence="5" id="KW-0571">Peptide transport</keyword>
<evidence type="ECO:0000256" key="9">
    <source>
        <dbReference type="RuleBase" id="RU003755"/>
    </source>
</evidence>
<feature type="region of interest" description="Disordered" evidence="10">
    <location>
        <begin position="1"/>
        <end position="23"/>
    </location>
</feature>
<feature type="transmembrane region" description="Helical" evidence="11">
    <location>
        <begin position="180"/>
        <end position="200"/>
    </location>
</feature>